<name>A0A4P9YSQ7_9FUNG</name>
<feature type="compositionally biased region" description="Low complexity" evidence="1">
    <location>
        <begin position="250"/>
        <end position="261"/>
    </location>
</feature>
<sequence>MVAQHGRHLSCLASIRNISIHHRHHHHLHLYHSLSTSPHASPIIPLVPVLLSPPPPPPPPLLSGTVASGHIVSCGAGHTNPIVAIVCICTASLGATELVTAIASAATVAVADAASTMPCQDIFDLVESLASKNRLGGLPPNHPNHPSKRQSPQVLNPDYEDTPGYVAPFAVRRDNSYASSANGPLGGMSNAIPSVNVDLYGDTGSSAHNGGGATGSHHRRPHREGSNSSSNNNNNGGGGGSSNMFFSQFRSSPGNSRNPSPERAVGENGGHTIAHLAPVTRSRKRSEPTLPQPVGRARSGSQCSEMVQLPNDTGGYDTSGFGANSVYQHGTSHRRTSSQSNVADLNVPQPMPIPTPAARPQEKDRKASKTQGIFRLARRRPKDVEGERG</sequence>
<feature type="compositionally biased region" description="Polar residues" evidence="1">
    <location>
        <begin position="321"/>
        <end position="330"/>
    </location>
</feature>
<reference evidence="3" key="1">
    <citation type="journal article" date="2018" name="Nat. Microbiol.">
        <title>Leveraging single-cell genomics to expand the fungal tree of life.</title>
        <authorList>
            <person name="Ahrendt S.R."/>
            <person name="Quandt C.A."/>
            <person name="Ciobanu D."/>
            <person name="Clum A."/>
            <person name="Salamov A."/>
            <person name="Andreopoulos B."/>
            <person name="Cheng J.F."/>
            <person name="Woyke T."/>
            <person name="Pelin A."/>
            <person name="Henrissat B."/>
            <person name="Reynolds N.K."/>
            <person name="Benny G.L."/>
            <person name="Smith M.E."/>
            <person name="James T.Y."/>
            <person name="Grigoriev I.V."/>
        </authorList>
    </citation>
    <scope>NUCLEOTIDE SEQUENCE [LARGE SCALE GENOMIC DNA]</scope>
    <source>
        <strain evidence="3">Benny S71-1</strain>
    </source>
</reference>
<dbReference type="AlphaFoldDB" id="A0A4P9YSQ7"/>
<accession>A0A4P9YSQ7</accession>
<keyword evidence="3" id="KW-1185">Reference proteome</keyword>
<dbReference type="Proteomes" id="UP000278143">
    <property type="component" value="Unassembled WGS sequence"/>
</dbReference>
<proteinExistence type="predicted"/>
<evidence type="ECO:0000313" key="3">
    <source>
        <dbReference type="Proteomes" id="UP000278143"/>
    </source>
</evidence>
<protein>
    <submittedName>
        <fullName evidence="2">Uncharacterized protein</fullName>
    </submittedName>
</protein>
<feature type="region of interest" description="Disordered" evidence="1">
    <location>
        <begin position="202"/>
        <end position="389"/>
    </location>
</feature>
<feature type="region of interest" description="Disordered" evidence="1">
    <location>
        <begin position="134"/>
        <end position="162"/>
    </location>
</feature>
<organism evidence="2 3">
    <name type="scientific">Syncephalis pseudoplumigaleata</name>
    <dbReference type="NCBI Taxonomy" id="1712513"/>
    <lineage>
        <taxon>Eukaryota</taxon>
        <taxon>Fungi</taxon>
        <taxon>Fungi incertae sedis</taxon>
        <taxon>Zoopagomycota</taxon>
        <taxon>Zoopagomycotina</taxon>
        <taxon>Zoopagomycetes</taxon>
        <taxon>Zoopagales</taxon>
        <taxon>Piptocephalidaceae</taxon>
        <taxon>Syncephalis</taxon>
    </lineage>
</organism>
<evidence type="ECO:0000256" key="1">
    <source>
        <dbReference type="SAM" id="MobiDB-lite"/>
    </source>
</evidence>
<evidence type="ECO:0000313" key="2">
    <source>
        <dbReference type="EMBL" id="RKP22718.1"/>
    </source>
</evidence>
<dbReference type="EMBL" id="KZ991761">
    <property type="protein sequence ID" value="RKP22718.1"/>
    <property type="molecule type" value="Genomic_DNA"/>
</dbReference>
<gene>
    <name evidence="2" type="ORF">SYNPS1DRAFT_31655</name>
</gene>